<gene>
    <name evidence="2" type="ORF">LY89DRAFT_671955</name>
</gene>
<dbReference type="Proteomes" id="UP000070700">
    <property type="component" value="Unassembled WGS sequence"/>
</dbReference>
<feature type="compositionally biased region" description="Acidic residues" evidence="1">
    <location>
        <begin position="205"/>
        <end position="215"/>
    </location>
</feature>
<feature type="region of interest" description="Disordered" evidence="1">
    <location>
        <begin position="495"/>
        <end position="551"/>
    </location>
</feature>
<dbReference type="InParanoid" id="A0A194X1C6"/>
<protein>
    <submittedName>
        <fullName evidence="2">Uncharacterized protein</fullName>
    </submittedName>
</protein>
<keyword evidence="3" id="KW-1185">Reference proteome</keyword>
<feature type="region of interest" description="Disordered" evidence="1">
    <location>
        <begin position="137"/>
        <end position="164"/>
    </location>
</feature>
<evidence type="ECO:0000256" key="1">
    <source>
        <dbReference type="SAM" id="MobiDB-lite"/>
    </source>
</evidence>
<dbReference type="KEGG" id="psco:LY89DRAFT_671955"/>
<dbReference type="RefSeq" id="XP_018068012.1">
    <property type="nucleotide sequence ID" value="XM_018213248.1"/>
</dbReference>
<feature type="compositionally biased region" description="Low complexity" evidence="1">
    <location>
        <begin position="532"/>
        <end position="551"/>
    </location>
</feature>
<evidence type="ECO:0000313" key="3">
    <source>
        <dbReference type="Proteomes" id="UP000070700"/>
    </source>
</evidence>
<feature type="compositionally biased region" description="Polar residues" evidence="1">
    <location>
        <begin position="508"/>
        <end position="519"/>
    </location>
</feature>
<feature type="region of interest" description="Disordered" evidence="1">
    <location>
        <begin position="205"/>
        <end position="235"/>
    </location>
</feature>
<evidence type="ECO:0000313" key="2">
    <source>
        <dbReference type="EMBL" id="KUJ13657.1"/>
    </source>
</evidence>
<dbReference type="GeneID" id="28822974"/>
<proteinExistence type="predicted"/>
<feature type="region of interest" description="Disordered" evidence="1">
    <location>
        <begin position="391"/>
        <end position="414"/>
    </location>
</feature>
<dbReference type="OrthoDB" id="3506470at2759"/>
<dbReference type="EMBL" id="KQ947421">
    <property type="protein sequence ID" value="KUJ13657.1"/>
    <property type="molecule type" value="Genomic_DNA"/>
</dbReference>
<name>A0A194X1C6_MOLSC</name>
<reference evidence="2 3" key="1">
    <citation type="submission" date="2015-10" db="EMBL/GenBank/DDBJ databases">
        <title>Full genome of DAOMC 229536 Phialocephala scopiformis, a fungal endophyte of spruce producing the potent anti-insectan compound rugulosin.</title>
        <authorList>
            <consortium name="DOE Joint Genome Institute"/>
            <person name="Walker A.K."/>
            <person name="Frasz S.L."/>
            <person name="Seifert K.A."/>
            <person name="Miller J.D."/>
            <person name="Mondo S.J."/>
            <person name="Labutti K."/>
            <person name="Lipzen A."/>
            <person name="Dockter R."/>
            <person name="Kennedy M."/>
            <person name="Grigoriev I.V."/>
            <person name="Spatafora J.W."/>
        </authorList>
    </citation>
    <scope>NUCLEOTIDE SEQUENCE [LARGE SCALE GENOMIC DNA]</scope>
    <source>
        <strain evidence="2 3">CBS 120377</strain>
    </source>
</reference>
<dbReference type="AlphaFoldDB" id="A0A194X1C6"/>
<organism evidence="2 3">
    <name type="scientific">Mollisia scopiformis</name>
    <name type="common">Conifer needle endophyte fungus</name>
    <name type="synonym">Phialocephala scopiformis</name>
    <dbReference type="NCBI Taxonomy" id="149040"/>
    <lineage>
        <taxon>Eukaryota</taxon>
        <taxon>Fungi</taxon>
        <taxon>Dikarya</taxon>
        <taxon>Ascomycota</taxon>
        <taxon>Pezizomycotina</taxon>
        <taxon>Leotiomycetes</taxon>
        <taxon>Helotiales</taxon>
        <taxon>Mollisiaceae</taxon>
        <taxon>Mollisia</taxon>
    </lineage>
</organism>
<dbReference type="STRING" id="149040.A0A194X1C6"/>
<sequence length="716" mass="78764">MALDPSLGCQDVQYSHSSGFPQPHGLRNTYDSPLSNILEGACSTSRRISLQLLHDRAKMYSKDNTTMSMERSSSSASRLSLGAIKRSVPGMKALLPLKLLSPTLPEFDTWPSPEPTKRSTFGRRIISQDIEYSSIGDRARDSLKSRKRSQQYRDTPIYSEPGSPVPSRAYFSENDVCFNCSQPGSICDADELIQDFVALKGDKIEDNEDEEDDTEGTPCTVKCVSEAPSTNPTPRWSELSFQCSGEALYENESVWLRSPMSKNSSVDEALADDIKDNQFAERTVESWLSDTSSSFDHEDEILACATALSPSKAQVIDLSVNPNHPSDLSLRIPTRSSSLMGTSMPENNFWATLGTPPITPSGPWNHHAQMASDVHETNTNTLVLSKRRLDLSLPSPPQSPHRSPAMRSADTTEPAKMRENTHFSTHNLGDQWPLSDPNMSQPLLTDIIGSLEALTSSFPSAIILPDSPCITAIRTRNIQSTSPPMITVRTSLLKSPFGQDFPRPPSYQPTGQPRSQNTSSHRRDFSSSTAGSLPPYRSSPSKRSSSLPISTSPSCLYPPDLSPLHRIFPTTSDFMCSALYAHIIAHIFITSLSPPTQKARTNRFSGRRRDTPHWTSSPLSAKAANVLGIEFQDSDPTGDSAERQLQFKIRIQALQQILRKCIYCLTGVMDSNLGIVDITELDDSGPGFSNGKLFIRALEEVVKSCEERNNGIGGTV</sequence>
<accession>A0A194X1C6</accession>